<dbReference type="PANTHER" id="PTHR21248">
    <property type="entry name" value="CARDIOLIPIN SYNTHASE"/>
    <property type="match status" value="1"/>
</dbReference>
<comment type="subcellular location">
    <subcellularLocation>
        <location evidence="1">Cell membrane</location>
    </subcellularLocation>
</comment>
<evidence type="ECO:0000313" key="11">
    <source>
        <dbReference type="EMBL" id="MDP5228444.1"/>
    </source>
</evidence>
<keyword evidence="6 9" id="KW-1133">Transmembrane helix</keyword>
<dbReference type="PROSITE" id="PS50035">
    <property type="entry name" value="PLD"/>
    <property type="match status" value="2"/>
</dbReference>
<evidence type="ECO:0000313" key="12">
    <source>
        <dbReference type="Proteomes" id="UP001232725"/>
    </source>
</evidence>
<dbReference type="RefSeq" id="WP_305997490.1">
    <property type="nucleotide sequence ID" value="NZ_JAVALS010000015.1"/>
</dbReference>
<evidence type="ECO:0000256" key="1">
    <source>
        <dbReference type="ARBA" id="ARBA00004236"/>
    </source>
</evidence>
<evidence type="ECO:0000256" key="9">
    <source>
        <dbReference type="SAM" id="Phobius"/>
    </source>
</evidence>
<evidence type="ECO:0000256" key="7">
    <source>
        <dbReference type="ARBA" id="ARBA00023136"/>
    </source>
</evidence>
<keyword evidence="12" id="KW-1185">Reference proteome</keyword>
<evidence type="ECO:0000256" key="8">
    <source>
        <dbReference type="NCBIfam" id="TIGR04265"/>
    </source>
</evidence>
<proteinExistence type="predicted"/>
<dbReference type="SMART" id="SM00155">
    <property type="entry name" value="PLDc"/>
    <property type="match status" value="2"/>
</dbReference>
<organism evidence="11 12">
    <name type="scientific">Arthrobacter horti</name>
    <dbReference type="NCBI Taxonomy" id="3068273"/>
    <lineage>
        <taxon>Bacteria</taxon>
        <taxon>Bacillati</taxon>
        <taxon>Actinomycetota</taxon>
        <taxon>Actinomycetes</taxon>
        <taxon>Micrococcales</taxon>
        <taxon>Micrococcaceae</taxon>
        <taxon>Arthrobacter</taxon>
    </lineage>
</organism>
<dbReference type="PANTHER" id="PTHR21248:SF22">
    <property type="entry name" value="PHOSPHOLIPASE D"/>
    <property type="match status" value="1"/>
</dbReference>
<keyword evidence="2" id="KW-1003">Cell membrane</keyword>
<keyword evidence="3" id="KW-0808">Transferase</keyword>
<feature type="transmembrane region" description="Helical" evidence="9">
    <location>
        <begin position="12"/>
        <end position="32"/>
    </location>
</feature>
<keyword evidence="7 9" id="KW-0472">Membrane</keyword>
<gene>
    <name evidence="11" type="primary">cls</name>
    <name evidence="11" type="ORF">Q9R02_14875</name>
</gene>
<dbReference type="Proteomes" id="UP001232725">
    <property type="component" value="Unassembled WGS sequence"/>
</dbReference>
<dbReference type="InterPro" id="IPR025202">
    <property type="entry name" value="PLD-like_dom"/>
</dbReference>
<sequence>MLPYAWPQDWTVGFTIWVVVDFVIRVVLLGVVPGNRRPTTAMAWLLAIFLIPDAGLILFLLFGNFRLKGRRVRELEDVNRRVRESSSLLEVAPDELHLPAWLRSAVELNRRLGAQPLTAGNHVELIPGYEDSIQAMAAEVRQAKRFVNVEFYIMAYDAVTEPLFTALEEAALRGVEVRLLFDHIGTLRIPGYRRLLRRLKASHIRWQRMLPVMPLAGQWRRPDLRNHRKILVVDGEVAFTGSQNLTEPSYNKSKNRKAGRRWVELMARVEGPVVASLNVVFATDWLSETDESLEPQIHLPAPVHGAVPAQVVPSGPGFAQENNLRLFNALIYSAQERVSICSPYFVPDDSLLYAITTAVQRGVQVELFVSEQGDQFLVHHAQRSYYQALLEAGVRIFLYKAPAVLHAKHFTVDDEVAVLGSSNMDMRSFSLNFEVSLMMVGPEIVRDLRVVQDQYRGTSRELGLEEWQERSVLSKYVDNVCRLSATLQ</sequence>
<reference evidence="11 12" key="1">
    <citation type="submission" date="2023-08" db="EMBL/GenBank/DDBJ databases">
        <title>Arthrobacter horti sp. nov., isolated from forest soil.</title>
        <authorList>
            <person name="Park M."/>
        </authorList>
    </citation>
    <scope>NUCLEOTIDE SEQUENCE [LARGE SCALE GENOMIC DNA]</scope>
    <source>
        <strain evidence="11 12">YJM1</strain>
    </source>
</reference>
<feature type="domain" description="PLD phosphodiesterase" evidence="10">
    <location>
        <begin position="401"/>
        <end position="428"/>
    </location>
</feature>
<dbReference type="InterPro" id="IPR022924">
    <property type="entry name" value="Cardiolipin_synthase"/>
</dbReference>
<dbReference type="SUPFAM" id="SSF56024">
    <property type="entry name" value="Phospholipase D/nuclease"/>
    <property type="match status" value="2"/>
</dbReference>
<accession>A0ABT9IS63</accession>
<dbReference type="InterPro" id="IPR001736">
    <property type="entry name" value="PLipase_D/transphosphatidylase"/>
</dbReference>
<evidence type="ECO:0000256" key="4">
    <source>
        <dbReference type="ARBA" id="ARBA00022692"/>
    </source>
</evidence>
<name>A0ABT9IS63_9MICC</name>
<evidence type="ECO:0000256" key="6">
    <source>
        <dbReference type="ARBA" id="ARBA00022989"/>
    </source>
</evidence>
<feature type="transmembrane region" description="Helical" evidence="9">
    <location>
        <begin position="44"/>
        <end position="65"/>
    </location>
</feature>
<dbReference type="NCBIfam" id="TIGR04265">
    <property type="entry name" value="bac_cardiolipin"/>
    <property type="match status" value="1"/>
</dbReference>
<dbReference type="Pfam" id="PF13091">
    <property type="entry name" value="PLDc_2"/>
    <property type="match status" value="2"/>
</dbReference>
<protein>
    <recommendedName>
        <fullName evidence="8">Cardiolipin synthase</fullName>
        <ecNumber evidence="8">2.7.8.-</ecNumber>
    </recommendedName>
</protein>
<evidence type="ECO:0000256" key="3">
    <source>
        <dbReference type="ARBA" id="ARBA00022679"/>
    </source>
</evidence>
<dbReference type="CDD" id="cd09158">
    <property type="entry name" value="PLDc_EcCLS_like_2"/>
    <property type="match status" value="1"/>
</dbReference>
<dbReference type="Gene3D" id="3.30.870.10">
    <property type="entry name" value="Endonuclease Chain A"/>
    <property type="match status" value="2"/>
</dbReference>
<keyword evidence="5" id="KW-0677">Repeat</keyword>
<evidence type="ECO:0000259" key="10">
    <source>
        <dbReference type="PROSITE" id="PS50035"/>
    </source>
</evidence>
<feature type="domain" description="PLD phosphodiesterase" evidence="10">
    <location>
        <begin position="222"/>
        <end position="249"/>
    </location>
</feature>
<comment type="caution">
    <text evidence="11">The sequence shown here is derived from an EMBL/GenBank/DDBJ whole genome shotgun (WGS) entry which is preliminary data.</text>
</comment>
<keyword evidence="4 9" id="KW-0812">Transmembrane</keyword>
<evidence type="ECO:0000256" key="2">
    <source>
        <dbReference type="ARBA" id="ARBA00022475"/>
    </source>
</evidence>
<evidence type="ECO:0000256" key="5">
    <source>
        <dbReference type="ARBA" id="ARBA00022737"/>
    </source>
</evidence>
<dbReference type="EMBL" id="JAVALS010000015">
    <property type="protein sequence ID" value="MDP5228444.1"/>
    <property type="molecule type" value="Genomic_DNA"/>
</dbReference>
<dbReference type="EC" id="2.7.8.-" evidence="8"/>